<sequence>MFGKENIVIELENKITNYDDLITEITKYFEKQGTNCKVIERSSIPMVEVNGINYSAIQNSKLGAFVGIQQIVLKPCKKF</sequence>
<dbReference type="AlphaFoldDB" id="A0A1I0XM87"/>
<evidence type="ECO:0000313" key="1">
    <source>
        <dbReference type="EMBL" id="SFB02165.1"/>
    </source>
</evidence>
<dbReference type="EMBL" id="FOKI01000009">
    <property type="protein sequence ID" value="SFB02165.1"/>
    <property type="molecule type" value="Genomic_DNA"/>
</dbReference>
<dbReference type="RefSeq" id="WP_090040165.1">
    <property type="nucleotide sequence ID" value="NZ_FOKI01000009.1"/>
</dbReference>
<evidence type="ECO:0000313" key="2">
    <source>
        <dbReference type="Proteomes" id="UP000198619"/>
    </source>
</evidence>
<organism evidence="1 2">
    <name type="scientific">Clostridium frigidicarnis</name>
    <dbReference type="NCBI Taxonomy" id="84698"/>
    <lineage>
        <taxon>Bacteria</taxon>
        <taxon>Bacillati</taxon>
        <taxon>Bacillota</taxon>
        <taxon>Clostridia</taxon>
        <taxon>Eubacteriales</taxon>
        <taxon>Clostridiaceae</taxon>
        <taxon>Clostridium</taxon>
    </lineage>
</organism>
<protein>
    <submittedName>
        <fullName evidence="1">Uncharacterized protein</fullName>
    </submittedName>
</protein>
<accession>A0A1I0XM87</accession>
<dbReference type="Proteomes" id="UP000198619">
    <property type="component" value="Unassembled WGS sequence"/>
</dbReference>
<dbReference type="OrthoDB" id="2969827at2"/>
<name>A0A1I0XM87_9CLOT</name>
<gene>
    <name evidence="1" type="ORF">SAMN04488528_100912</name>
</gene>
<keyword evidence="2" id="KW-1185">Reference proteome</keyword>
<reference evidence="1 2" key="1">
    <citation type="submission" date="2016-10" db="EMBL/GenBank/DDBJ databases">
        <authorList>
            <person name="de Groot N.N."/>
        </authorList>
    </citation>
    <scope>NUCLEOTIDE SEQUENCE [LARGE SCALE GENOMIC DNA]</scope>
    <source>
        <strain evidence="1 2">DSM 12271</strain>
    </source>
</reference>
<proteinExistence type="predicted"/>